<name>A0A8X7CEY2_9ARAC</name>
<proteinExistence type="predicted"/>
<evidence type="ECO:0000313" key="2">
    <source>
        <dbReference type="Proteomes" id="UP000886998"/>
    </source>
</evidence>
<organism evidence="1 2">
    <name type="scientific">Trichonephila inaurata madagascariensis</name>
    <dbReference type="NCBI Taxonomy" id="2747483"/>
    <lineage>
        <taxon>Eukaryota</taxon>
        <taxon>Metazoa</taxon>
        <taxon>Ecdysozoa</taxon>
        <taxon>Arthropoda</taxon>
        <taxon>Chelicerata</taxon>
        <taxon>Arachnida</taxon>
        <taxon>Araneae</taxon>
        <taxon>Araneomorphae</taxon>
        <taxon>Entelegynae</taxon>
        <taxon>Araneoidea</taxon>
        <taxon>Nephilidae</taxon>
        <taxon>Trichonephila</taxon>
        <taxon>Trichonephila inaurata</taxon>
    </lineage>
</organism>
<gene>
    <name evidence="1" type="ORF">TNIN_150951</name>
</gene>
<sequence>MGPLDPFVGVDQNIRGEVPHGEPFGRALFSNLIVDFSTRKGLKWKGRTNAQLEARAGEEENAVRLHVLPDGCSSLDQCQRVLQQSSSDAATCCHDAINNHYK</sequence>
<reference evidence="1" key="1">
    <citation type="submission" date="2020-08" db="EMBL/GenBank/DDBJ databases">
        <title>Multicomponent nature underlies the extraordinary mechanical properties of spider dragline silk.</title>
        <authorList>
            <person name="Kono N."/>
            <person name="Nakamura H."/>
            <person name="Mori M."/>
            <person name="Yoshida Y."/>
            <person name="Ohtoshi R."/>
            <person name="Malay A.D."/>
            <person name="Moran D.A.P."/>
            <person name="Tomita M."/>
            <person name="Numata K."/>
            <person name="Arakawa K."/>
        </authorList>
    </citation>
    <scope>NUCLEOTIDE SEQUENCE</scope>
</reference>
<dbReference type="Proteomes" id="UP000886998">
    <property type="component" value="Unassembled WGS sequence"/>
</dbReference>
<dbReference type="EMBL" id="BMAV01014852">
    <property type="protein sequence ID" value="GFY63590.1"/>
    <property type="molecule type" value="Genomic_DNA"/>
</dbReference>
<comment type="caution">
    <text evidence="1">The sequence shown here is derived from an EMBL/GenBank/DDBJ whole genome shotgun (WGS) entry which is preliminary data.</text>
</comment>
<protein>
    <submittedName>
        <fullName evidence="1">Uncharacterized protein</fullName>
    </submittedName>
</protein>
<keyword evidence="2" id="KW-1185">Reference proteome</keyword>
<accession>A0A8X7CEY2</accession>
<evidence type="ECO:0000313" key="1">
    <source>
        <dbReference type="EMBL" id="GFY63590.1"/>
    </source>
</evidence>
<dbReference type="AlphaFoldDB" id="A0A8X7CEY2"/>